<comment type="caution">
    <text evidence="2">The sequence shown here is derived from an EMBL/GenBank/DDBJ whole genome shotgun (WGS) entry which is preliminary data.</text>
</comment>
<evidence type="ECO:0008006" key="4">
    <source>
        <dbReference type="Google" id="ProtNLM"/>
    </source>
</evidence>
<dbReference type="RefSeq" id="WP_183563324.1">
    <property type="nucleotide sequence ID" value="NZ_CBCSLB010000006.1"/>
</dbReference>
<dbReference type="Proteomes" id="UP000518605">
    <property type="component" value="Unassembled WGS sequence"/>
</dbReference>
<protein>
    <recommendedName>
        <fullName evidence="4">PqqD family protein</fullName>
    </recommendedName>
</protein>
<evidence type="ECO:0000256" key="1">
    <source>
        <dbReference type="SAM" id="Phobius"/>
    </source>
</evidence>
<keyword evidence="1" id="KW-1133">Transmembrane helix</keyword>
<dbReference type="AlphaFoldDB" id="A0A7W5C833"/>
<evidence type="ECO:0000313" key="3">
    <source>
        <dbReference type="Proteomes" id="UP000518605"/>
    </source>
</evidence>
<keyword evidence="3" id="KW-1185">Reference proteome</keyword>
<evidence type="ECO:0000313" key="2">
    <source>
        <dbReference type="EMBL" id="MBB3152867.1"/>
    </source>
</evidence>
<dbReference type="EMBL" id="JACHXW010000007">
    <property type="protein sequence ID" value="MBB3152867.1"/>
    <property type="molecule type" value="Genomic_DNA"/>
</dbReference>
<gene>
    <name evidence="2" type="ORF">FHS16_002924</name>
</gene>
<name>A0A7W5C833_9BACL</name>
<feature type="transmembrane region" description="Helical" evidence="1">
    <location>
        <begin position="20"/>
        <end position="39"/>
    </location>
</feature>
<reference evidence="2 3" key="1">
    <citation type="submission" date="2020-08" db="EMBL/GenBank/DDBJ databases">
        <title>Genomic Encyclopedia of Type Strains, Phase III (KMG-III): the genomes of soil and plant-associated and newly described type strains.</title>
        <authorList>
            <person name="Whitman W."/>
        </authorList>
    </citation>
    <scope>NUCLEOTIDE SEQUENCE [LARGE SCALE GENOMIC DNA]</scope>
    <source>
        <strain evidence="2 3">CECT 8234</strain>
    </source>
</reference>
<organism evidence="2 3">
    <name type="scientific">Paenibacillus endophyticus</name>
    <dbReference type="NCBI Taxonomy" id="1294268"/>
    <lineage>
        <taxon>Bacteria</taxon>
        <taxon>Bacillati</taxon>
        <taxon>Bacillota</taxon>
        <taxon>Bacilli</taxon>
        <taxon>Bacillales</taxon>
        <taxon>Paenibacillaceae</taxon>
        <taxon>Paenibacillus</taxon>
    </lineage>
</organism>
<keyword evidence="1" id="KW-0472">Membrane</keyword>
<proteinExistence type="predicted"/>
<accession>A0A7W5C833</accession>
<keyword evidence="1" id="KW-0812">Transmembrane</keyword>
<sequence>MYKLNEEKMFYDIADGQAIVINFVTGMYYGASALGSMVLDALMQGKAPKQIVDLIKNNEGCVVDIDQRVERFIAALTEKEIFISDDQPYSQESMGDFVVVDGDYSLELNEFAEVQDLLLADPVHDVEADMGWPRLKEED</sequence>